<dbReference type="EC" id="2.7.7.7" evidence="1"/>
<dbReference type="Pfam" id="PF00929">
    <property type="entry name" value="RNase_T"/>
    <property type="match status" value="1"/>
</dbReference>
<accession>A0A1H7RMU5</accession>
<dbReference type="Proteomes" id="UP000198620">
    <property type="component" value="Unassembled WGS sequence"/>
</dbReference>
<dbReference type="OrthoDB" id="9803913at2"/>
<dbReference type="GO" id="GO:0003887">
    <property type="term" value="F:DNA-directed DNA polymerase activity"/>
    <property type="evidence" value="ECO:0007669"/>
    <property type="project" value="UniProtKB-EC"/>
</dbReference>
<comment type="catalytic activity">
    <reaction evidence="4">
        <text>DNA(n) + a 2'-deoxyribonucleoside 5'-triphosphate = DNA(n+1) + diphosphate</text>
        <dbReference type="Rhea" id="RHEA:22508"/>
        <dbReference type="Rhea" id="RHEA-COMP:17339"/>
        <dbReference type="Rhea" id="RHEA-COMP:17340"/>
        <dbReference type="ChEBI" id="CHEBI:33019"/>
        <dbReference type="ChEBI" id="CHEBI:61560"/>
        <dbReference type="ChEBI" id="CHEBI:173112"/>
        <dbReference type="EC" id="2.7.7.7"/>
    </reaction>
</comment>
<evidence type="ECO:0000256" key="1">
    <source>
        <dbReference type="ARBA" id="ARBA00012417"/>
    </source>
</evidence>
<proteinExistence type="predicted"/>
<dbReference type="SMART" id="SM00465">
    <property type="entry name" value="GIYc"/>
    <property type="match status" value="1"/>
</dbReference>
<organism evidence="6 7">
    <name type="scientific">Nitrosovibrio tenuis</name>
    <dbReference type="NCBI Taxonomy" id="1233"/>
    <lineage>
        <taxon>Bacteria</taxon>
        <taxon>Pseudomonadati</taxon>
        <taxon>Pseudomonadota</taxon>
        <taxon>Betaproteobacteria</taxon>
        <taxon>Nitrosomonadales</taxon>
        <taxon>Nitrosomonadaceae</taxon>
        <taxon>Nitrosovibrio</taxon>
    </lineage>
</organism>
<reference evidence="6 7" key="1">
    <citation type="submission" date="2016-10" db="EMBL/GenBank/DDBJ databases">
        <authorList>
            <person name="de Groot N.N."/>
        </authorList>
    </citation>
    <scope>NUCLEOTIDE SEQUENCE [LARGE SCALE GENOMIC DNA]</scope>
    <source>
        <strain evidence="6 7">Nv1</strain>
    </source>
</reference>
<dbReference type="AlphaFoldDB" id="A0A1H7RMU5"/>
<dbReference type="SUPFAM" id="SSF82771">
    <property type="entry name" value="GIY-YIG endonuclease"/>
    <property type="match status" value="1"/>
</dbReference>
<dbReference type="InterPro" id="IPR036397">
    <property type="entry name" value="RNaseH_sf"/>
</dbReference>
<dbReference type="EMBL" id="FOBH01000018">
    <property type="protein sequence ID" value="SEL61465.1"/>
    <property type="molecule type" value="Genomic_DNA"/>
</dbReference>
<name>A0A1H7RMU5_9PROT</name>
<evidence type="ECO:0000259" key="5">
    <source>
        <dbReference type="PROSITE" id="PS50164"/>
    </source>
</evidence>
<dbReference type="FunFam" id="3.30.420.10:FF:000045">
    <property type="entry name" value="3'-5' exonuclease DinG"/>
    <property type="match status" value="1"/>
</dbReference>
<dbReference type="GO" id="GO:0008408">
    <property type="term" value="F:3'-5' exonuclease activity"/>
    <property type="evidence" value="ECO:0007669"/>
    <property type="project" value="TreeGrafter"/>
</dbReference>
<dbReference type="InterPro" id="IPR013520">
    <property type="entry name" value="Ribonucl_H"/>
</dbReference>
<dbReference type="InterPro" id="IPR000305">
    <property type="entry name" value="GIY-YIG_endonuc"/>
</dbReference>
<comment type="function">
    <text evidence="2">DNA polymerase III is a complex, multichain enzyme responsible for most of the replicative synthesis in bacteria. The epsilon subunit contain the editing function and is a proofreading 3'-5' exonuclease.</text>
</comment>
<dbReference type="PANTHER" id="PTHR30231:SF37">
    <property type="entry name" value="EXODEOXYRIBONUCLEASE 10"/>
    <property type="match status" value="1"/>
</dbReference>
<dbReference type="GO" id="GO:0045004">
    <property type="term" value="P:DNA replication proofreading"/>
    <property type="evidence" value="ECO:0007669"/>
    <property type="project" value="TreeGrafter"/>
</dbReference>
<dbReference type="NCBIfam" id="TIGR00573">
    <property type="entry name" value="dnaq"/>
    <property type="match status" value="1"/>
</dbReference>
<dbReference type="PANTHER" id="PTHR30231">
    <property type="entry name" value="DNA POLYMERASE III SUBUNIT EPSILON"/>
    <property type="match status" value="1"/>
</dbReference>
<comment type="subunit">
    <text evidence="3">DNA polymerase III contains a core (composed of alpha, epsilon and theta chains) that associates with a tau subunit. This core dimerizes to form the POLIII' complex. PolIII' associates with the gamma complex (composed of gamma, delta, delta', psi and chi chains) and with the beta chain to form the complete DNA polymerase III complex.</text>
</comment>
<evidence type="ECO:0000256" key="3">
    <source>
        <dbReference type="ARBA" id="ARBA00026073"/>
    </source>
</evidence>
<dbReference type="SMART" id="SM00479">
    <property type="entry name" value="EXOIII"/>
    <property type="match status" value="1"/>
</dbReference>
<dbReference type="InterPro" id="IPR047296">
    <property type="entry name" value="GIY-YIG_UvrC_Cho"/>
</dbReference>
<evidence type="ECO:0000256" key="2">
    <source>
        <dbReference type="ARBA" id="ARBA00025483"/>
    </source>
</evidence>
<dbReference type="InterPro" id="IPR006054">
    <property type="entry name" value="DnaQ"/>
</dbReference>
<keyword evidence="7" id="KW-1185">Reference proteome</keyword>
<protein>
    <recommendedName>
        <fullName evidence="1">DNA-directed DNA polymerase</fullName>
        <ecNumber evidence="1">2.7.7.7</ecNumber>
    </recommendedName>
</protein>
<evidence type="ECO:0000256" key="4">
    <source>
        <dbReference type="ARBA" id="ARBA00049244"/>
    </source>
</evidence>
<dbReference type="Gene3D" id="3.30.420.10">
    <property type="entry name" value="Ribonuclease H-like superfamily/Ribonuclease H"/>
    <property type="match status" value="1"/>
</dbReference>
<gene>
    <name evidence="6" type="ORF">SAMN05216387_11825</name>
</gene>
<dbReference type="PROSITE" id="PS50164">
    <property type="entry name" value="GIY_YIG"/>
    <property type="match status" value="1"/>
</dbReference>
<dbReference type="InterPro" id="IPR012337">
    <property type="entry name" value="RNaseH-like_sf"/>
</dbReference>
<evidence type="ECO:0000313" key="6">
    <source>
        <dbReference type="EMBL" id="SEL61465.1"/>
    </source>
</evidence>
<dbReference type="GO" id="GO:0005829">
    <property type="term" value="C:cytosol"/>
    <property type="evidence" value="ECO:0007669"/>
    <property type="project" value="TreeGrafter"/>
</dbReference>
<dbReference type="GO" id="GO:0006289">
    <property type="term" value="P:nucleotide-excision repair"/>
    <property type="evidence" value="ECO:0007669"/>
    <property type="project" value="InterPro"/>
</dbReference>
<dbReference type="RefSeq" id="WP_090829587.1">
    <property type="nucleotide sequence ID" value="NZ_FOBH01000018.1"/>
</dbReference>
<dbReference type="CDD" id="cd06127">
    <property type="entry name" value="DEDDh"/>
    <property type="match status" value="1"/>
</dbReference>
<dbReference type="STRING" id="1233.SAMN05216387_11825"/>
<feature type="domain" description="GIY-YIG" evidence="5">
    <location>
        <begin position="202"/>
        <end position="280"/>
    </location>
</feature>
<dbReference type="InterPro" id="IPR035901">
    <property type="entry name" value="GIY-YIG_endonuc_sf"/>
</dbReference>
<sequence>MFSCLHNCVILDLETTGGTPLYDRITEIALIRFEDGIETERWETLVNPGISIPPFISRLTGITNDMVRDAPFFEDIADKLYGYIEGAVLAAHNVRFDHGFLKAEFKRLGAVLRQRVMCTVKLSRTLYPQHRGHGLDAIMHRHGLISRARHRAMGDVELVVAYFELVKRELGEDGVLKAVASLLKGPSLPAGLDAAFLDEIPDGPGVYLFYGENDLPLYIGKSIALRSRVMSHFNSDHASSKDMRIGQQLTRVDWIETAGELGALLLESMLIKERQPIHNRRLRSSRDLFSLSLADGLNQVPLVNIVTGDYIDPALFEYLYGLFRSKKAATEALRRMAIDNRLCPRMIGIESGKGACFAQQLKRCDGVCAGRESPELHYLRLKQALVPYLLKGWPYSGKIGIRELNEDTDRSELHIFENWCHIGTVEDEAELDEILRTRTFDRSFSFDLDIYNLLQRSLNKYSEIISLESHPARRRVKFCELPGLDEQAHLSESS</sequence>
<dbReference type="CDD" id="cd10434">
    <property type="entry name" value="GIY-YIG_UvrC_Cho"/>
    <property type="match status" value="1"/>
</dbReference>
<dbReference type="GO" id="GO:0003677">
    <property type="term" value="F:DNA binding"/>
    <property type="evidence" value="ECO:0007669"/>
    <property type="project" value="InterPro"/>
</dbReference>
<dbReference type="SUPFAM" id="SSF53098">
    <property type="entry name" value="Ribonuclease H-like"/>
    <property type="match status" value="1"/>
</dbReference>
<evidence type="ECO:0000313" key="7">
    <source>
        <dbReference type="Proteomes" id="UP000198620"/>
    </source>
</evidence>
<dbReference type="Gene3D" id="3.40.1440.10">
    <property type="entry name" value="GIY-YIG endonuclease"/>
    <property type="match status" value="1"/>
</dbReference>